<dbReference type="AlphaFoldDB" id="A0A7W9W6S6"/>
<evidence type="ECO:0000256" key="1">
    <source>
        <dbReference type="ARBA" id="ARBA00001947"/>
    </source>
</evidence>
<evidence type="ECO:0000256" key="11">
    <source>
        <dbReference type="ARBA" id="ARBA00023239"/>
    </source>
</evidence>
<comment type="caution">
    <text evidence="17">The sequence shown here is derived from an EMBL/GenBank/DDBJ whole genome shotgun (WGS) entry which is preliminary data.</text>
</comment>
<keyword evidence="4" id="KW-0479">Metal-binding</keyword>
<evidence type="ECO:0000259" key="16">
    <source>
        <dbReference type="PROSITE" id="PS51066"/>
    </source>
</evidence>
<dbReference type="GO" id="GO:0003690">
    <property type="term" value="F:double-stranded DNA binding"/>
    <property type="evidence" value="ECO:0007669"/>
    <property type="project" value="UniProtKB-ARBA"/>
</dbReference>
<accession>A0A7W9W6S6</accession>
<feature type="domain" description="FPG-type" evidence="16">
    <location>
        <begin position="139"/>
        <end position="173"/>
    </location>
</feature>
<reference evidence="17 18" key="1">
    <citation type="submission" date="2020-08" db="EMBL/GenBank/DDBJ databases">
        <title>Genomic Encyclopedia of Type Strains, Phase IV (KMG-IV): sequencing the most valuable type-strain genomes for metagenomic binning, comparative biology and taxonomic classification.</title>
        <authorList>
            <person name="Goeker M."/>
        </authorList>
    </citation>
    <scope>NUCLEOTIDE SEQUENCE [LARGE SCALE GENOMIC DNA]</scope>
    <source>
        <strain evidence="17 18">DSM 23562</strain>
    </source>
</reference>
<gene>
    <name evidence="17" type="ORF">HNQ39_002161</name>
</gene>
<comment type="catalytic activity">
    <reaction evidence="14">
        <text>2'-deoxyribonucleotide-(2'-deoxyribose 5'-phosphate)-2'-deoxyribonucleotide-DNA = a 3'-end 2'-deoxyribonucleotide-(2,3-dehydro-2,3-deoxyribose 5'-phosphate)-DNA + a 5'-end 5'-phospho-2'-deoxyribonucleoside-DNA + H(+)</text>
        <dbReference type="Rhea" id="RHEA:66592"/>
        <dbReference type="Rhea" id="RHEA-COMP:13180"/>
        <dbReference type="Rhea" id="RHEA-COMP:16897"/>
        <dbReference type="Rhea" id="RHEA-COMP:17067"/>
        <dbReference type="ChEBI" id="CHEBI:15378"/>
        <dbReference type="ChEBI" id="CHEBI:136412"/>
        <dbReference type="ChEBI" id="CHEBI:157695"/>
        <dbReference type="ChEBI" id="CHEBI:167181"/>
        <dbReference type="EC" id="4.2.99.18"/>
    </reaction>
</comment>
<sequence length="173" mass="18781">MRVALESGAALHYEDLWAWGEWRAIAQEEAALLPALGEEPLEAGWDTDAFARKLAKKRVAIKTVLLDQKVVAGVGNIYADEALFRARLAPTRAAALLTAEESKCLAEAIREVLTEAVALGGSLGDYVDLYGQPGRYVPRVYDREGEACPRCAEPLTKIKLGGRGTTFCTTCQN</sequence>
<dbReference type="EC" id="4.2.99.18" evidence="3"/>
<evidence type="ECO:0000256" key="13">
    <source>
        <dbReference type="ARBA" id="ARBA00023295"/>
    </source>
</evidence>
<dbReference type="InterPro" id="IPR010663">
    <property type="entry name" value="Znf_FPG/IleRS"/>
</dbReference>
<dbReference type="GO" id="GO:0006284">
    <property type="term" value="P:base-excision repair"/>
    <property type="evidence" value="ECO:0007669"/>
    <property type="project" value="InterPro"/>
</dbReference>
<evidence type="ECO:0000313" key="17">
    <source>
        <dbReference type="EMBL" id="MBB6050370.1"/>
    </source>
</evidence>
<keyword evidence="18" id="KW-1185">Reference proteome</keyword>
<keyword evidence="13" id="KW-0326">Glycosidase</keyword>
<dbReference type="SMART" id="SM01232">
    <property type="entry name" value="H2TH"/>
    <property type="match status" value="1"/>
</dbReference>
<dbReference type="PANTHER" id="PTHR22993:SF9">
    <property type="entry name" value="FORMAMIDOPYRIMIDINE-DNA GLYCOSYLASE"/>
    <property type="match status" value="1"/>
</dbReference>
<evidence type="ECO:0000256" key="6">
    <source>
        <dbReference type="ARBA" id="ARBA00022771"/>
    </source>
</evidence>
<evidence type="ECO:0000256" key="5">
    <source>
        <dbReference type="ARBA" id="ARBA00022763"/>
    </source>
</evidence>
<dbReference type="PROSITE" id="PS51066">
    <property type="entry name" value="ZF_FPG_2"/>
    <property type="match status" value="1"/>
</dbReference>
<evidence type="ECO:0000256" key="2">
    <source>
        <dbReference type="ARBA" id="ARBA00009409"/>
    </source>
</evidence>
<keyword evidence="5" id="KW-0227">DNA damage</keyword>
<dbReference type="GO" id="GO:0008270">
    <property type="term" value="F:zinc ion binding"/>
    <property type="evidence" value="ECO:0007669"/>
    <property type="project" value="UniProtKB-KW"/>
</dbReference>
<dbReference type="Proteomes" id="UP000520814">
    <property type="component" value="Unassembled WGS sequence"/>
</dbReference>
<protein>
    <recommendedName>
        <fullName evidence="3">DNA-(apurinic or apyrimidinic site) lyase</fullName>
        <ecNumber evidence="3">4.2.99.18</ecNumber>
    </recommendedName>
</protein>
<comment type="similarity">
    <text evidence="2">Belongs to the FPG family.</text>
</comment>
<dbReference type="EMBL" id="JACHGW010000002">
    <property type="protein sequence ID" value="MBB6050370.1"/>
    <property type="molecule type" value="Genomic_DNA"/>
</dbReference>
<keyword evidence="8" id="KW-0862">Zinc</keyword>
<evidence type="ECO:0000256" key="8">
    <source>
        <dbReference type="ARBA" id="ARBA00022833"/>
    </source>
</evidence>
<organism evidence="17 18">
    <name type="scientific">Armatimonas rosea</name>
    <dbReference type="NCBI Taxonomy" id="685828"/>
    <lineage>
        <taxon>Bacteria</taxon>
        <taxon>Bacillati</taxon>
        <taxon>Armatimonadota</taxon>
        <taxon>Armatimonadia</taxon>
        <taxon>Armatimonadales</taxon>
        <taxon>Armatimonadaceae</taxon>
        <taxon>Armatimonas</taxon>
    </lineage>
</organism>
<dbReference type="InterPro" id="IPR000214">
    <property type="entry name" value="Znf_DNA_glyclase/AP_lyase"/>
</dbReference>
<evidence type="ECO:0000256" key="4">
    <source>
        <dbReference type="ARBA" id="ARBA00022723"/>
    </source>
</evidence>
<dbReference type="Pfam" id="PF06827">
    <property type="entry name" value="zf-FPG_IleRS"/>
    <property type="match status" value="1"/>
</dbReference>
<dbReference type="InterPro" id="IPR015887">
    <property type="entry name" value="DNA_glyclase_Znf_dom_DNA_BS"/>
</dbReference>
<keyword evidence="10" id="KW-0234">DNA repair</keyword>
<proteinExistence type="inferred from homology"/>
<evidence type="ECO:0000256" key="3">
    <source>
        <dbReference type="ARBA" id="ARBA00012720"/>
    </source>
</evidence>
<evidence type="ECO:0000313" key="18">
    <source>
        <dbReference type="Proteomes" id="UP000520814"/>
    </source>
</evidence>
<dbReference type="GO" id="GO:0034039">
    <property type="term" value="F:8-oxo-7,8-dihydroguanine DNA N-glycosylase activity"/>
    <property type="evidence" value="ECO:0007669"/>
    <property type="project" value="TreeGrafter"/>
</dbReference>
<keyword evidence="9" id="KW-0238">DNA-binding</keyword>
<evidence type="ECO:0000256" key="9">
    <source>
        <dbReference type="ARBA" id="ARBA00023125"/>
    </source>
</evidence>
<dbReference type="PROSITE" id="PS01242">
    <property type="entry name" value="ZF_FPG_1"/>
    <property type="match status" value="1"/>
</dbReference>
<dbReference type="InterPro" id="IPR010979">
    <property type="entry name" value="Ribosomal_uS13-like_H2TH"/>
</dbReference>
<evidence type="ECO:0000256" key="7">
    <source>
        <dbReference type="ARBA" id="ARBA00022801"/>
    </source>
</evidence>
<keyword evidence="11" id="KW-0456">Lyase</keyword>
<name>A0A7W9W6S6_ARMRO</name>
<keyword evidence="7" id="KW-0378">Hydrolase</keyword>
<dbReference type="InterPro" id="IPR015886">
    <property type="entry name" value="H2TH_FPG"/>
</dbReference>
<dbReference type="Gene3D" id="1.10.8.50">
    <property type="match status" value="1"/>
</dbReference>
<comment type="cofactor">
    <cofactor evidence="1">
        <name>Zn(2+)</name>
        <dbReference type="ChEBI" id="CHEBI:29105"/>
    </cofactor>
</comment>
<evidence type="ECO:0000256" key="14">
    <source>
        <dbReference type="ARBA" id="ARBA00044632"/>
    </source>
</evidence>
<dbReference type="PANTHER" id="PTHR22993">
    <property type="entry name" value="FORMAMIDOPYRIMIDINE-DNA GLYCOSYLASE"/>
    <property type="match status" value="1"/>
</dbReference>
<dbReference type="GO" id="GO:0003684">
    <property type="term" value="F:damaged DNA binding"/>
    <property type="evidence" value="ECO:0007669"/>
    <property type="project" value="InterPro"/>
</dbReference>
<keyword evidence="6 15" id="KW-0863">Zinc-finger</keyword>
<keyword evidence="12" id="KW-0511">Multifunctional enzyme</keyword>
<dbReference type="FunFam" id="1.10.8.50:FF:000003">
    <property type="entry name" value="Formamidopyrimidine-DNA glycosylase"/>
    <property type="match status" value="1"/>
</dbReference>
<dbReference type="Pfam" id="PF06831">
    <property type="entry name" value="H2TH"/>
    <property type="match status" value="1"/>
</dbReference>
<dbReference type="SUPFAM" id="SSF46946">
    <property type="entry name" value="S13-like H2TH domain"/>
    <property type="match status" value="1"/>
</dbReference>
<dbReference type="SUPFAM" id="SSF57716">
    <property type="entry name" value="Glucocorticoid receptor-like (DNA-binding domain)"/>
    <property type="match status" value="1"/>
</dbReference>
<evidence type="ECO:0000256" key="15">
    <source>
        <dbReference type="PROSITE-ProRule" id="PRU00391"/>
    </source>
</evidence>
<dbReference type="GO" id="GO:0140078">
    <property type="term" value="F:class I DNA-(apurinic or apyrimidinic site) endonuclease activity"/>
    <property type="evidence" value="ECO:0007669"/>
    <property type="project" value="UniProtKB-EC"/>
</dbReference>
<evidence type="ECO:0000256" key="12">
    <source>
        <dbReference type="ARBA" id="ARBA00023268"/>
    </source>
</evidence>
<evidence type="ECO:0000256" key="10">
    <source>
        <dbReference type="ARBA" id="ARBA00023204"/>
    </source>
</evidence>